<proteinExistence type="predicted"/>
<feature type="region of interest" description="Disordered" evidence="1">
    <location>
        <begin position="1"/>
        <end position="20"/>
    </location>
</feature>
<feature type="compositionally biased region" description="Polar residues" evidence="1">
    <location>
        <begin position="1"/>
        <end position="11"/>
    </location>
</feature>
<keyword evidence="3" id="KW-1185">Reference proteome</keyword>
<organism evidence="2 3">
    <name type="scientific">Araneus ventricosus</name>
    <name type="common">Orbweaver spider</name>
    <name type="synonym">Epeira ventricosa</name>
    <dbReference type="NCBI Taxonomy" id="182803"/>
    <lineage>
        <taxon>Eukaryota</taxon>
        <taxon>Metazoa</taxon>
        <taxon>Ecdysozoa</taxon>
        <taxon>Arthropoda</taxon>
        <taxon>Chelicerata</taxon>
        <taxon>Arachnida</taxon>
        <taxon>Araneae</taxon>
        <taxon>Araneomorphae</taxon>
        <taxon>Entelegynae</taxon>
        <taxon>Araneoidea</taxon>
        <taxon>Araneidae</taxon>
        <taxon>Araneus</taxon>
    </lineage>
</organism>
<sequence length="124" mass="13821">MESVLNLATSEPKNETLPPNYHASHSSLDASVSKRAAVALWYSNGGVALIDSSPMTGHTSVWVVVTCASRNGHYNALITEPEFTNRVGHSFNSPRVPWQSWLDYYYYEKDNPELGFQQSNANRS</sequence>
<name>A0A4Y2FPL2_ARAVE</name>
<dbReference type="AlphaFoldDB" id="A0A4Y2FPL2"/>
<evidence type="ECO:0000313" key="2">
    <source>
        <dbReference type="EMBL" id="GBM43101.1"/>
    </source>
</evidence>
<evidence type="ECO:0000256" key="1">
    <source>
        <dbReference type="SAM" id="MobiDB-lite"/>
    </source>
</evidence>
<dbReference type="Proteomes" id="UP000499080">
    <property type="component" value="Unassembled WGS sequence"/>
</dbReference>
<protein>
    <submittedName>
        <fullName evidence="2">Uncharacterized protein</fullName>
    </submittedName>
</protein>
<dbReference type="EMBL" id="BGPR01001016">
    <property type="protein sequence ID" value="GBM43101.1"/>
    <property type="molecule type" value="Genomic_DNA"/>
</dbReference>
<reference evidence="2 3" key="1">
    <citation type="journal article" date="2019" name="Sci. Rep.">
        <title>Orb-weaving spider Araneus ventricosus genome elucidates the spidroin gene catalogue.</title>
        <authorList>
            <person name="Kono N."/>
            <person name="Nakamura H."/>
            <person name="Ohtoshi R."/>
            <person name="Moran D.A.P."/>
            <person name="Shinohara A."/>
            <person name="Yoshida Y."/>
            <person name="Fujiwara M."/>
            <person name="Mori M."/>
            <person name="Tomita M."/>
            <person name="Arakawa K."/>
        </authorList>
    </citation>
    <scope>NUCLEOTIDE SEQUENCE [LARGE SCALE GENOMIC DNA]</scope>
</reference>
<comment type="caution">
    <text evidence="2">The sequence shown here is derived from an EMBL/GenBank/DDBJ whole genome shotgun (WGS) entry which is preliminary data.</text>
</comment>
<gene>
    <name evidence="2" type="ORF">AVEN_269919_1</name>
</gene>
<evidence type="ECO:0000313" key="3">
    <source>
        <dbReference type="Proteomes" id="UP000499080"/>
    </source>
</evidence>
<accession>A0A4Y2FPL2</accession>